<evidence type="ECO:0000256" key="1">
    <source>
        <dbReference type="SAM" id="MobiDB-lite"/>
    </source>
</evidence>
<dbReference type="Proteomes" id="UP001165121">
    <property type="component" value="Unassembled WGS sequence"/>
</dbReference>
<feature type="region of interest" description="Disordered" evidence="1">
    <location>
        <begin position="20"/>
        <end position="46"/>
    </location>
</feature>
<accession>A0A9W6XKH7</accession>
<organism evidence="2 3">
    <name type="scientific">Phytophthora fragariaefolia</name>
    <dbReference type="NCBI Taxonomy" id="1490495"/>
    <lineage>
        <taxon>Eukaryota</taxon>
        <taxon>Sar</taxon>
        <taxon>Stramenopiles</taxon>
        <taxon>Oomycota</taxon>
        <taxon>Peronosporomycetes</taxon>
        <taxon>Peronosporales</taxon>
        <taxon>Peronosporaceae</taxon>
        <taxon>Phytophthora</taxon>
    </lineage>
</organism>
<evidence type="ECO:0000313" key="3">
    <source>
        <dbReference type="Proteomes" id="UP001165121"/>
    </source>
</evidence>
<name>A0A9W6XKH7_9STRA</name>
<dbReference type="AlphaFoldDB" id="A0A9W6XKH7"/>
<feature type="compositionally biased region" description="Basic and acidic residues" evidence="1">
    <location>
        <begin position="24"/>
        <end position="46"/>
    </location>
</feature>
<proteinExistence type="predicted"/>
<dbReference type="EMBL" id="BSXT01001249">
    <property type="protein sequence ID" value="GMF40492.1"/>
    <property type="molecule type" value="Genomic_DNA"/>
</dbReference>
<protein>
    <submittedName>
        <fullName evidence="2">Unnamed protein product</fullName>
    </submittedName>
</protein>
<keyword evidence="3" id="KW-1185">Reference proteome</keyword>
<evidence type="ECO:0000313" key="2">
    <source>
        <dbReference type="EMBL" id="GMF40492.1"/>
    </source>
</evidence>
<reference evidence="2" key="1">
    <citation type="submission" date="2023-04" db="EMBL/GenBank/DDBJ databases">
        <title>Phytophthora fragariaefolia NBRC 109709.</title>
        <authorList>
            <person name="Ichikawa N."/>
            <person name="Sato H."/>
            <person name="Tonouchi N."/>
        </authorList>
    </citation>
    <scope>NUCLEOTIDE SEQUENCE</scope>
    <source>
        <strain evidence="2">NBRC 109709</strain>
    </source>
</reference>
<sequence length="147" mass="16283">MPSFEDPRSSRKLVVRYAIRQQKRPRDDSCGHHGYDAPGDDQGRDVHHVTVGTKAVGEIVEGVEATDDKKPKSQKYIKPSADTIEKEETTKATTETAKSTSNPQETTEVTTEVTTKDVPFTTEVTVQTTETTKTEQGTCQKLWKGLS</sequence>
<comment type="caution">
    <text evidence="2">The sequence shown here is derived from an EMBL/GenBank/DDBJ whole genome shotgun (WGS) entry which is preliminary data.</text>
</comment>
<gene>
    <name evidence="2" type="ORF">Pfra01_001244800</name>
</gene>
<feature type="region of interest" description="Disordered" evidence="1">
    <location>
        <begin position="66"/>
        <end position="116"/>
    </location>
</feature>
<feature type="compositionally biased region" description="Low complexity" evidence="1">
    <location>
        <begin position="91"/>
        <end position="113"/>
    </location>
</feature>